<dbReference type="Pfam" id="PF17196">
    <property type="entry name" value="DUF5133"/>
    <property type="match status" value="1"/>
</dbReference>
<evidence type="ECO:0000313" key="2">
    <source>
        <dbReference type="Proteomes" id="UP001348265"/>
    </source>
</evidence>
<organism evidence="1 2">
    <name type="scientific">Streptomyces chrestomyceticus</name>
    <dbReference type="NCBI Taxonomy" id="68185"/>
    <lineage>
        <taxon>Bacteria</taxon>
        <taxon>Bacillati</taxon>
        <taxon>Actinomycetota</taxon>
        <taxon>Actinomycetes</taxon>
        <taxon>Kitasatosporales</taxon>
        <taxon>Streptomycetaceae</taxon>
        <taxon>Streptomyces</taxon>
    </lineage>
</organism>
<keyword evidence="2" id="KW-1185">Reference proteome</keyword>
<dbReference type="EMBL" id="JAVFKM010000008">
    <property type="protein sequence ID" value="MEF3115004.1"/>
    <property type="molecule type" value="Genomic_DNA"/>
</dbReference>
<sequence length="90" mass="9788">MLTAHPAILRDLVEQYETLRILHAEEGTPASRQRLEDVSYTLCVSTGTRRIEDALAVAHRQLAAAPRVTDASHRIDDAAPAAGTDVRLTA</sequence>
<accession>A0ABU7WU13</accession>
<proteinExistence type="predicted"/>
<name>A0ABU7WU13_9ACTN</name>
<evidence type="ECO:0000313" key="1">
    <source>
        <dbReference type="EMBL" id="MEF3115004.1"/>
    </source>
</evidence>
<protein>
    <submittedName>
        <fullName evidence="1">DUF5133 domain-containing protein</fullName>
    </submittedName>
</protein>
<dbReference type="InterPro" id="IPR033457">
    <property type="entry name" value="DUF5133"/>
</dbReference>
<comment type="caution">
    <text evidence="1">The sequence shown here is derived from an EMBL/GenBank/DDBJ whole genome shotgun (WGS) entry which is preliminary data.</text>
</comment>
<reference evidence="1 2" key="1">
    <citation type="submission" date="2023-08" db="EMBL/GenBank/DDBJ databases">
        <authorList>
            <person name="Sharma P."/>
            <person name="Verma V."/>
            <person name="Mohan M.K."/>
            <person name="Dubey A.K."/>
        </authorList>
    </citation>
    <scope>NUCLEOTIDE SEQUENCE [LARGE SCALE GENOMIC DNA]</scope>
    <source>
        <strain evidence="1 2">ADP4</strain>
    </source>
</reference>
<dbReference type="Proteomes" id="UP001348265">
    <property type="component" value="Unassembled WGS sequence"/>
</dbReference>
<dbReference type="RefSeq" id="WP_331787304.1">
    <property type="nucleotide sequence ID" value="NZ_JAVFKM010000008.1"/>
</dbReference>
<gene>
    <name evidence="1" type="ORF">RB636_17690</name>
</gene>